<feature type="signal peptide" evidence="1">
    <location>
        <begin position="1"/>
        <end position="18"/>
    </location>
</feature>
<keyword evidence="3" id="KW-1185">Reference proteome</keyword>
<feature type="chain" id="PRO_5040447492" description="Cell wall protein PhiA" evidence="1">
    <location>
        <begin position="19"/>
        <end position="184"/>
    </location>
</feature>
<organism evidence="2 3">
    <name type="scientific">Clonostachys solani</name>
    <dbReference type="NCBI Taxonomy" id="160281"/>
    <lineage>
        <taxon>Eukaryota</taxon>
        <taxon>Fungi</taxon>
        <taxon>Dikarya</taxon>
        <taxon>Ascomycota</taxon>
        <taxon>Pezizomycotina</taxon>
        <taxon>Sordariomycetes</taxon>
        <taxon>Hypocreomycetidae</taxon>
        <taxon>Hypocreales</taxon>
        <taxon>Bionectriaceae</taxon>
        <taxon>Clonostachys</taxon>
    </lineage>
</organism>
<dbReference type="AlphaFoldDB" id="A0A9N9ZI30"/>
<evidence type="ECO:0000313" key="2">
    <source>
        <dbReference type="EMBL" id="CAH0056014.1"/>
    </source>
</evidence>
<protein>
    <recommendedName>
        <fullName evidence="4">Cell wall protein PhiA</fullName>
    </recommendedName>
</protein>
<dbReference type="OrthoDB" id="4093325at2759"/>
<comment type="caution">
    <text evidence="2">The sequence shown here is derived from an EMBL/GenBank/DDBJ whole genome shotgun (WGS) entry which is preliminary data.</text>
</comment>
<dbReference type="Proteomes" id="UP000775872">
    <property type="component" value="Unassembled WGS sequence"/>
</dbReference>
<reference evidence="3" key="1">
    <citation type="submission" date="2019-06" db="EMBL/GenBank/DDBJ databases">
        <authorList>
            <person name="Broberg M."/>
        </authorList>
    </citation>
    <scope>NUCLEOTIDE SEQUENCE [LARGE SCALE GENOMIC DNA]</scope>
</reference>
<dbReference type="EMBL" id="CABFOC020000063">
    <property type="protein sequence ID" value="CAH0056014.1"/>
    <property type="molecule type" value="Genomic_DNA"/>
</dbReference>
<evidence type="ECO:0008006" key="4">
    <source>
        <dbReference type="Google" id="ProtNLM"/>
    </source>
</evidence>
<evidence type="ECO:0000313" key="3">
    <source>
        <dbReference type="Proteomes" id="UP000775872"/>
    </source>
</evidence>
<reference evidence="2 3" key="2">
    <citation type="submission" date="2021-10" db="EMBL/GenBank/DDBJ databases">
        <authorList>
            <person name="Piombo E."/>
        </authorList>
    </citation>
    <scope>NUCLEOTIDE SEQUENCE [LARGE SCALE GENOMIC DNA]</scope>
</reference>
<proteinExistence type="predicted"/>
<sequence>MKFELSISLLTAAASVAAAPTGSSTFKVKAVAAGSAIDSKNFAAAQNNIYLNLAGQNAVCQNGSQDDATFYIRDGQLFLYATKAAPQQLYADRSGMGQGKLGYIRPGQNPPKNAELTGWSVDEAGNLGLNGAGFIACPGANLDAWSVWVNAGVSQPAGNSGCVPVVAEVVDDGHPLSCYYSESS</sequence>
<evidence type="ECO:0000256" key="1">
    <source>
        <dbReference type="SAM" id="SignalP"/>
    </source>
</evidence>
<name>A0A9N9ZI30_9HYPO</name>
<keyword evidence="1" id="KW-0732">Signal</keyword>
<accession>A0A9N9ZI30</accession>
<gene>
    <name evidence="2" type="ORF">CSOL1703_00005948</name>
</gene>